<dbReference type="EMBL" id="CAMPGE010012592">
    <property type="protein sequence ID" value="CAI2371361.1"/>
    <property type="molecule type" value="Genomic_DNA"/>
</dbReference>
<proteinExistence type="inferred from homology"/>
<evidence type="ECO:0000256" key="5">
    <source>
        <dbReference type="ARBA" id="ARBA00023002"/>
    </source>
</evidence>
<feature type="domain" description="FAD dependent oxidoreductase" evidence="6">
    <location>
        <begin position="7"/>
        <end position="344"/>
    </location>
</feature>
<dbReference type="AlphaFoldDB" id="A0AAD1UL28"/>
<comment type="cofactor">
    <cofactor evidence="1">
        <name>FAD</name>
        <dbReference type="ChEBI" id="CHEBI:57692"/>
    </cofactor>
</comment>
<keyword evidence="4" id="KW-0274">FAD</keyword>
<evidence type="ECO:0000313" key="7">
    <source>
        <dbReference type="EMBL" id="CAI2371361.1"/>
    </source>
</evidence>
<dbReference type="GO" id="GO:0008115">
    <property type="term" value="F:sarcosine oxidase activity"/>
    <property type="evidence" value="ECO:0007669"/>
    <property type="project" value="TreeGrafter"/>
</dbReference>
<gene>
    <name evidence="7" type="ORF">ECRASSUSDP1_LOCUS12683</name>
</gene>
<evidence type="ECO:0000256" key="1">
    <source>
        <dbReference type="ARBA" id="ARBA00001974"/>
    </source>
</evidence>
<keyword evidence="8" id="KW-1185">Reference proteome</keyword>
<dbReference type="InterPro" id="IPR045170">
    <property type="entry name" value="MTOX"/>
</dbReference>
<organism evidence="7 8">
    <name type="scientific">Euplotes crassus</name>
    <dbReference type="NCBI Taxonomy" id="5936"/>
    <lineage>
        <taxon>Eukaryota</taxon>
        <taxon>Sar</taxon>
        <taxon>Alveolata</taxon>
        <taxon>Ciliophora</taxon>
        <taxon>Intramacronucleata</taxon>
        <taxon>Spirotrichea</taxon>
        <taxon>Hypotrichia</taxon>
        <taxon>Euplotida</taxon>
        <taxon>Euplotidae</taxon>
        <taxon>Moneuplotes</taxon>
    </lineage>
</organism>
<evidence type="ECO:0000313" key="8">
    <source>
        <dbReference type="Proteomes" id="UP001295684"/>
    </source>
</evidence>
<dbReference type="Pfam" id="PF01266">
    <property type="entry name" value="DAO"/>
    <property type="match status" value="1"/>
</dbReference>
<comment type="similarity">
    <text evidence="2">Belongs to the MSOX/MTOX family.</text>
</comment>
<keyword evidence="5" id="KW-0560">Oxidoreductase</keyword>
<dbReference type="SUPFAM" id="SSF51905">
    <property type="entry name" value="FAD/NAD(P)-binding domain"/>
    <property type="match status" value="1"/>
</dbReference>
<dbReference type="GO" id="GO:0050660">
    <property type="term" value="F:flavin adenine dinucleotide binding"/>
    <property type="evidence" value="ECO:0007669"/>
    <property type="project" value="InterPro"/>
</dbReference>
<comment type="caution">
    <text evidence="7">The sequence shown here is derived from an EMBL/GenBank/DDBJ whole genome shotgun (WGS) entry which is preliminary data.</text>
</comment>
<dbReference type="PANTHER" id="PTHR10961">
    <property type="entry name" value="PEROXISOMAL SARCOSINE OXIDASE"/>
    <property type="match status" value="1"/>
</dbReference>
<reference evidence="7" key="1">
    <citation type="submission" date="2023-07" db="EMBL/GenBank/DDBJ databases">
        <authorList>
            <consortium name="AG Swart"/>
            <person name="Singh M."/>
            <person name="Singh A."/>
            <person name="Seah K."/>
            <person name="Emmerich C."/>
        </authorList>
    </citation>
    <scope>NUCLEOTIDE SEQUENCE</scope>
    <source>
        <strain evidence="7">DP1</strain>
    </source>
</reference>
<protein>
    <recommendedName>
        <fullName evidence="6">FAD dependent oxidoreductase domain-containing protein</fullName>
    </recommendedName>
</protein>
<dbReference type="PANTHER" id="PTHR10961:SF7">
    <property type="entry name" value="FAD DEPENDENT OXIDOREDUCTASE DOMAIN-CONTAINING PROTEIN"/>
    <property type="match status" value="1"/>
</dbReference>
<name>A0AAD1UL28_EUPCR</name>
<dbReference type="InterPro" id="IPR036188">
    <property type="entry name" value="FAD/NAD-bd_sf"/>
</dbReference>
<keyword evidence="3" id="KW-0285">Flavoprotein</keyword>
<dbReference type="Gene3D" id="3.30.9.10">
    <property type="entry name" value="D-Amino Acid Oxidase, subunit A, domain 2"/>
    <property type="match status" value="1"/>
</dbReference>
<dbReference type="Proteomes" id="UP001295684">
    <property type="component" value="Unassembled WGS sequence"/>
</dbReference>
<sequence>METPHYDTAVVGLGCAGLGISYYFTMKGCKVIGLEKNSDSGAMGTSSYGFTRIWRVTHADKLRNDMMRESLKLWREIELAVGKTLLENGAILNFGHPDSEFLKGIFSQFPDDPVIDGDEIMKKYPAFKNVPKDYIGMVTDTDCGVMRSNECLQAVKHLCLEQGANFQYNSHVVKIENDAQTGYFIITLRDGSQYIARNVIVACGYQTDKLKDETIEVMSYEVENFHIEEGYQGLPDAFLEDTPDHVYYGLKDGADLKSYKIGLHEERNIDAMMSYFQNRFDTNILGHAGENEKNKLKIKGSQPCFYSFGKDKKYNYSRGANGVYYAYGFTGTGFKFLPLHGKIMYSLVEGEDTGLDYPWLKREVMIARI</sequence>
<evidence type="ECO:0000256" key="2">
    <source>
        <dbReference type="ARBA" id="ARBA00010989"/>
    </source>
</evidence>
<evidence type="ECO:0000256" key="3">
    <source>
        <dbReference type="ARBA" id="ARBA00022630"/>
    </source>
</evidence>
<dbReference type="InterPro" id="IPR006076">
    <property type="entry name" value="FAD-dep_OxRdtase"/>
</dbReference>
<dbReference type="Gene3D" id="3.50.50.60">
    <property type="entry name" value="FAD/NAD(P)-binding domain"/>
    <property type="match status" value="1"/>
</dbReference>
<evidence type="ECO:0000256" key="4">
    <source>
        <dbReference type="ARBA" id="ARBA00022827"/>
    </source>
</evidence>
<accession>A0AAD1UL28</accession>
<evidence type="ECO:0000259" key="6">
    <source>
        <dbReference type="Pfam" id="PF01266"/>
    </source>
</evidence>